<reference evidence="2 3" key="1">
    <citation type="journal article" date="2012" name="J. Bacteriol.">
        <title>Draft Genome Sequence of the Soil Bacterium Burkholderia terrae Strain BS001, Which Interacts with Fungal Surface Structures.</title>
        <authorList>
            <person name="Nazir R."/>
            <person name="Hansen M.A."/>
            <person name="Sorensen S."/>
            <person name="van Elsas J.D."/>
        </authorList>
    </citation>
    <scope>NUCLEOTIDE SEQUENCE [LARGE SCALE GENOMIC DNA]</scope>
    <source>
        <strain evidence="2 3">BS001</strain>
    </source>
</reference>
<dbReference type="Proteomes" id="UP000236649">
    <property type="component" value="Chromosome 3"/>
</dbReference>
<name>A0AAN1JHX3_9BURK</name>
<evidence type="ECO:0000313" key="1">
    <source>
        <dbReference type="EMBL" id="AUT74040.1"/>
    </source>
</evidence>
<dbReference type="Proteomes" id="UP000004980">
    <property type="component" value="Unassembled WGS sequence"/>
</dbReference>
<evidence type="ECO:0000313" key="3">
    <source>
        <dbReference type="Proteomes" id="UP000004980"/>
    </source>
</evidence>
<reference evidence="1 4" key="2">
    <citation type="submission" date="2018-01" db="EMBL/GenBank/DDBJ databases">
        <title>Species boundaries and ecological features among Paraburkholderia terrae DSMZ17804T, P. hospita DSMZ17164T and P. caribensis DSMZ13236T.</title>
        <authorList>
            <person name="Pratama A.A."/>
        </authorList>
    </citation>
    <scope>NUCLEOTIDE SEQUENCE [LARGE SCALE GENOMIC DNA]</scope>
    <source>
        <strain evidence="1 4">DSM 17164</strain>
    </source>
</reference>
<gene>
    <name evidence="1" type="ORF">C2L64_37725</name>
    <name evidence="2" type="ORF">WQE_00970</name>
</gene>
<dbReference type="EMBL" id="AKAU01000011">
    <property type="protein sequence ID" value="EIN02950.1"/>
    <property type="molecule type" value="Genomic_DNA"/>
</dbReference>
<proteinExistence type="predicted"/>
<sequence>MRPAKFNQAELEAAIADASVKRCEYGDGGYRKRRERNANEPHRANFWGKSVAKVVSRKAFTNGPV</sequence>
<evidence type="ECO:0000313" key="2">
    <source>
        <dbReference type="EMBL" id="EIN02950.1"/>
    </source>
</evidence>
<keyword evidence="3" id="KW-1185">Reference proteome</keyword>
<dbReference type="EMBL" id="CP026107">
    <property type="protein sequence ID" value="AUT74040.1"/>
    <property type="molecule type" value="Genomic_DNA"/>
</dbReference>
<dbReference type="AlphaFoldDB" id="A0AAN1JHX3"/>
<organism evidence="1 4">
    <name type="scientific">Paraburkholderia hospita</name>
    <dbReference type="NCBI Taxonomy" id="169430"/>
    <lineage>
        <taxon>Bacteria</taxon>
        <taxon>Pseudomonadati</taxon>
        <taxon>Pseudomonadota</taxon>
        <taxon>Betaproteobacteria</taxon>
        <taxon>Burkholderiales</taxon>
        <taxon>Burkholderiaceae</taxon>
        <taxon>Paraburkholderia</taxon>
    </lineage>
</organism>
<protein>
    <submittedName>
        <fullName evidence="1">Uncharacterized protein</fullName>
    </submittedName>
</protein>
<dbReference type="KEGG" id="phs:C2L64_37725"/>
<evidence type="ECO:0000313" key="4">
    <source>
        <dbReference type="Proteomes" id="UP000236649"/>
    </source>
</evidence>
<accession>A0AAN1JHX3</accession>